<dbReference type="SUPFAM" id="SSF51735">
    <property type="entry name" value="NAD(P)-binding Rossmann-fold domains"/>
    <property type="match status" value="1"/>
</dbReference>
<dbReference type="SUPFAM" id="SSF48179">
    <property type="entry name" value="6-phosphogluconate dehydrogenase C-terminal domain-like"/>
    <property type="match status" value="1"/>
</dbReference>
<name>A0A5S4W6I5_9BRAD</name>
<dbReference type="Gene3D" id="1.10.1040.10">
    <property type="entry name" value="N-(1-d-carboxylethyl)-l-norvaline Dehydrogenase, domain 2"/>
    <property type="match status" value="1"/>
</dbReference>
<accession>A0A5S4W6I5</accession>
<dbReference type="RefSeq" id="WP_148755571.1">
    <property type="nucleotide sequence ID" value="NZ_VSSR01000072.1"/>
</dbReference>
<reference evidence="2 3" key="1">
    <citation type="submission" date="2019-08" db="EMBL/GenBank/DDBJ databases">
        <title>Bradyrhizobium hipponensis sp. nov., a rhizobium isolated from a Lupinus angustifolius root nodule in Tunisia.</title>
        <authorList>
            <person name="Off K."/>
            <person name="Rejili M."/>
            <person name="Mars M."/>
            <person name="Brachmann A."/>
            <person name="Marin M."/>
        </authorList>
    </citation>
    <scope>NUCLEOTIDE SEQUENCE [LARGE SCALE GENOMIC DNA]</scope>
    <source>
        <strain evidence="2 3">CTAW11</strain>
    </source>
</reference>
<dbReference type="Gene3D" id="3.40.50.720">
    <property type="entry name" value="NAD(P)-binding Rossmann-like Domain"/>
    <property type="match status" value="1"/>
</dbReference>
<comment type="caution">
    <text evidence="2">The sequence shown here is derived from an EMBL/GenBank/DDBJ whole genome shotgun (WGS) entry which is preliminary data.</text>
</comment>
<dbReference type="InterPro" id="IPR036291">
    <property type="entry name" value="NAD(P)-bd_dom_sf"/>
</dbReference>
<dbReference type="EMBL" id="VSSR01000072">
    <property type="protein sequence ID" value="TYL74146.1"/>
    <property type="molecule type" value="Genomic_DNA"/>
</dbReference>
<dbReference type="AlphaFoldDB" id="A0A5S4W6I5"/>
<organism evidence="2 3">
    <name type="scientific">Bradyrhizobium cytisi</name>
    <dbReference type="NCBI Taxonomy" id="515489"/>
    <lineage>
        <taxon>Bacteria</taxon>
        <taxon>Pseudomonadati</taxon>
        <taxon>Pseudomonadota</taxon>
        <taxon>Alphaproteobacteria</taxon>
        <taxon>Hyphomicrobiales</taxon>
        <taxon>Nitrobacteraceae</taxon>
        <taxon>Bradyrhizobium</taxon>
    </lineage>
</organism>
<evidence type="ECO:0000313" key="2">
    <source>
        <dbReference type="EMBL" id="TYL74146.1"/>
    </source>
</evidence>
<dbReference type="OrthoDB" id="4333at2"/>
<feature type="domain" description="Phosphogluconate dehydrogenase NAD-binding putative C-terminal" evidence="1">
    <location>
        <begin position="196"/>
        <end position="265"/>
    </location>
</feature>
<dbReference type="Pfam" id="PF09130">
    <property type="entry name" value="DUF1932"/>
    <property type="match status" value="1"/>
</dbReference>
<gene>
    <name evidence="2" type="ORF">FXB38_35355</name>
</gene>
<dbReference type="InterPro" id="IPR013328">
    <property type="entry name" value="6PGD_dom2"/>
</dbReference>
<sequence>MPQPKVAFVGFGEAAQCFAKHLAAQTDAPMVAFCQGKTNAPPYSQAFRAMAAGCGVTLVERLDDLSDADVIFSAVVVAVAAETGEAISRIVRPGCLVADINAASPRTKRRVAEAVEARGGVFADTNLMGSVDLYGAAVPLYASGSGAERFSDIFKPLGFRIEVAGPQAGTAAAVKMLRSVVTKGMEALLVEALTAATLAGVREETMRGLCASMDATTFSKFLDMCVRSDVLHAERRAVEMEGVVEGLRELGFDPLMTTATAERLKVSARLGLRQEFARRPGYSADDVLDRYAHVVSVHGGEPRGSRGELKKGP</sequence>
<keyword evidence="3" id="KW-1185">Reference proteome</keyword>
<dbReference type="InterPro" id="IPR015814">
    <property type="entry name" value="Pgluconate_DH_NAD-bd_C"/>
</dbReference>
<protein>
    <submittedName>
        <fullName evidence="2">NAD(P)-dependent oxidoreductase</fullName>
    </submittedName>
</protein>
<evidence type="ECO:0000259" key="1">
    <source>
        <dbReference type="Pfam" id="PF09130"/>
    </source>
</evidence>
<evidence type="ECO:0000313" key="3">
    <source>
        <dbReference type="Proteomes" id="UP000324853"/>
    </source>
</evidence>
<dbReference type="InterPro" id="IPR008927">
    <property type="entry name" value="6-PGluconate_DH-like_C_sf"/>
</dbReference>
<proteinExistence type="predicted"/>
<dbReference type="Proteomes" id="UP000324853">
    <property type="component" value="Unassembled WGS sequence"/>
</dbReference>